<reference evidence="7 8" key="1">
    <citation type="journal article" date="2018" name="BMC Genomics">
        <title>Comparative genome analysis of jujube witches'-broom Phytoplasma, an obligate pathogen that causes jujube witches'-broom disease.</title>
        <authorList>
            <person name="Wang J."/>
            <person name="Song L."/>
            <person name="Jiao Q."/>
            <person name="Yang S."/>
            <person name="Gao R."/>
            <person name="Lu X."/>
            <person name="Zhou G."/>
        </authorList>
    </citation>
    <scope>NUCLEOTIDE SEQUENCE [LARGE SCALE GENOMIC DNA]</scope>
    <source>
        <strain evidence="7">Jwb-nky</strain>
    </source>
</reference>
<gene>
    <name evidence="7" type="ORF">CWO85_02625</name>
</gene>
<comment type="similarity">
    <text evidence="1">Belongs to the bacterial solute-binding protein 5 family.</text>
</comment>
<feature type="coiled-coil region" evidence="4">
    <location>
        <begin position="535"/>
        <end position="562"/>
    </location>
</feature>
<dbReference type="Gene3D" id="3.10.105.10">
    <property type="entry name" value="Dipeptide-binding Protein, Domain 3"/>
    <property type="match status" value="1"/>
</dbReference>
<keyword evidence="5" id="KW-0472">Membrane</keyword>
<evidence type="ECO:0000256" key="2">
    <source>
        <dbReference type="ARBA" id="ARBA00022448"/>
    </source>
</evidence>
<dbReference type="OrthoDB" id="39920at2"/>
<organism evidence="7 8">
    <name type="scientific">Ziziphus jujuba witches'-broom phytoplasma</name>
    <dbReference type="NCBI Taxonomy" id="135727"/>
    <lineage>
        <taxon>Bacteria</taxon>
        <taxon>Bacillati</taxon>
        <taxon>Mycoplasmatota</taxon>
        <taxon>Mollicutes</taxon>
        <taxon>Acholeplasmatales</taxon>
        <taxon>Acholeplasmataceae</taxon>
        <taxon>Candidatus Phytoplasma</taxon>
        <taxon>16SrV (Elm yellows group)</taxon>
    </lineage>
</organism>
<keyword evidence="3" id="KW-0732">Signal</keyword>
<dbReference type="Gene3D" id="3.40.190.10">
    <property type="entry name" value="Periplasmic binding protein-like II"/>
    <property type="match status" value="1"/>
</dbReference>
<dbReference type="PANTHER" id="PTHR30290">
    <property type="entry name" value="PERIPLASMIC BINDING COMPONENT OF ABC TRANSPORTER"/>
    <property type="match status" value="1"/>
</dbReference>
<keyword evidence="5" id="KW-1133">Transmembrane helix</keyword>
<dbReference type="RefSeq" id="WP_121464095.1">
    <property type="nucleotide sequence ID" value="NZ_CP025121.1"/>
</dbReference>
<dbReference type="GO" id="GO:1904680">
    <property type="term" value="F:peptide transmembrane transporter activity"/>
    <property type="evidence" value="ECO:0007669"/>
    <property type="project" value="TreeGrafter"/>
</dbReference>
<keyword evidence="4" id="KW-0175">Coiled coil</keyword>
<dbReference type="Pfam" id="PF00496">
    <property type="entry name" value="SBP_bac_5"/>
    <property type="match status" value="1"/>
</dbReference>
<sequence>MNFKEFYNKNKKILIIVFVVITIVILVFVGLKIINRRYCPQKSAPDTIQNNSEKENNGKIIKKGVVKDNSIQHQYINLNPFDINSSKALKKEIFKYLTTPYFNFDYENNQKITEGLCKLEVIGKDAQTYNINEKNLDSFESPEFTFTLNKNMKFINNELITIKHILFSLEQLKKNSKFQDLTIEDKTCHNENKFKISFQKNKTLKNIINLLNENLILVPITEYKNSLSDNLSISSYGTKENYFISYGPYKIDDFVDNQLYTFSKINDSNNKLQIYICENQKNLEQLFDTEKITELSLDTPNTIGKLKKYQNKDYQIHYINELKNTSDFLRMTALYLNYGENDPQKNISKNINFRKALFFAIDRDKLFYDLSKCNDDKTIVYEKKAISFLPDKLFLPGHPDVIMNNIPKNVENNVESYTYNLEKAKNFFQQALNSANLNKIELNIISPNQSNVNDYKQIAQLLQEQLKNAFGDKISIELKDSQISPMQQSLPKNNNIIVVDDLKYNIANLPFFTSLNKKDKCSEKIIKTMQKIDKSVNNELTIEQLEHKILNLKQKYNYKKELLNIFNELEKKCYQELINIPLLIKPQKILITRT</sequence>
<evidence type="ECO:0000256" key="4">
    <source>
        <dbReference type="SAM" id="Coils"/>
    </source>
</evidence>
<dbReference type="InterPro" id="IPR000914">
    <property type="entry name" value="SBP_5_dom"/>
</dbReference>
<dbReference type="EMBL" id="CP025121">
    <property type="protein sequence ID" value="AYJ01383.1"/>
    <property type="molecule type" value="Genomic_DNA"/>
</dbReference>
<dbReference type="PANTHER" id="PTHR30290:SF9">
    <property type="entry name" value="OLIGOPEPTIDE-BINDING PROTEIN APPA"/>
    <property type="match status" value="1"/>
</dbReference>
<accession>A0A660HMX0</accession>
<dbReference type="SUPFAM" id="SSF53850">
    <property type="entry name" value="Periplasmic binding protein-like II"/>
    <property type="match status" value="1"/>
</dbReference>
<dbReference type="AlphaFoldDB" id="A0A660HMX0"/>
<evidence type="ECO:0000313" key="7">
    <source>
        <dbReference type="EMBL" id="AYJ01383.1"/>
    </source>
</evidence>
<dbReference type="InterPro" id="IPR039424">
    <property type="entry name" value="SBP_5"/>
</dbReference>
<keyword evidence="5" id="KW-0812">Transmembrane</keyword>
<feature type="transmembrane region" description="Helical" evidence="5">
    <location>
        <begin position="12"/>
        <end position="34"/>
    </location>
</feature>
<evidence type="ECO:0000256" key="1">
    <source>
        <dbReference type="ARBA" id="ARBA00005695"/>
    </source>
</evidence>
<protein>
    <recommendedName>
        <fullName evidence="6">Solute-binding protein family 5 domain-containing protein</fullName>
    </recommendedName>
</protein>
<evidence type="ECO:0000259" key="6">
    <source>
        <dbReference type="Pfam" id="PF00496"/>
    </source>
</evidence>
<keyword evidence="2" id="KW-0813">Transport</keyword>
<dbReference type="Proteomes" id="UP000272462">
    <property type="component" value="Chromosome"/>
</dbReference>
<dbReference type="GO" id="GO:0015833">
    <property type="term" value="P:peptide transport"/>
    <property type="evidence" value="ECO:0007669"/>
    <property type="project" value="TreeGrafter"/>
</dbReference>
<keyword evidence="8" id="KW-1185">Reference proteome</keyword>
<evidence type="ECO:0000313" key="8">
    <source>
        <dbReference type="Proteomes" id="UP000272462"/>
    </source>
</evidence>
<dbReference type="KEGG" id="pzi:CWO85_02625"/>
<proteinExistence type="inferred from homology"/>
<evidence type="ECO:0000256" key="5">
    <source>
        <dbReference type="SAM" id="Phobius"/>
    </source>
</evidence>
<feature type="domain" description="Solute-binding protein family 5" evidence="6">
    <location>
        <begin position="143"/>
        <end position="487"/>
    </location>
</feature>
<evidence type="ECO:0000256" key="3">
    <source>
        <dbReference type="ARBA" id="ARBA00022729"/>
    </source>
</evidence>
<name>A0A660HMX0_ZIZJU</name>